<feature type="compositionally biased region" description="Basic residues" evidence="1">
    <location>
        <begin position="267"/>
        <end position="285"/>
    </location>
</feature>
<feature type="compositionally biased region" description="Polar residues" evidence="1">
    <location>
        <begin position="256"/>
        <end position="266"/>
    </location>
</feature>
<feature type="compositionally biased region" description="Polar residues" evidence="1">
    <location>
        <begin position="682"/>
        <end position="695"/>
    </location>
</feature>
<feature type="compositionally biased region" description="Basic and acidic residues" evidence="1">
    <location>
        <begin position="739"/>
        <end position="753"/>
    </location>
</feature>
<reference evidence="3" key="1">
    <citation type="submission" date="2023-08" db="EMBL/GenBank/DDBJ databases">
        <authorList>
            <person name="Audoor S."/>
            <person name="Bilcke G."/>
        </authorList>
    </citation>
    <scope>NUCLEOTIDE SEQUENCE</scope>
</reference>
<evidence type="ECO:0000259" key="2">
    <source>
        <dbReference type="SMART" id="SM00228"/>
    </source>
</evidence>
<feature type="compositionally biased region" description="Acidic residues" evidence="1">
    <location>
        <begin position="651"/>
        <end position="670"/>
    </location>
</feature>
<sequence>MTVVKVAVNKRFRRSKLGLKFSQQDESSPLIISKISEGGLFDETPLVEGLVVLKINDEDVTWMSPKKADSILHKTKKGRITVTAEGFVGKIVRQSIDEKIGIVLHKPRDSSDDIFIWQIKGHSKFAGTDLKPGMKIITINGYQCPSSPTEAVRLMQRTIGKLKIVAVEVNRPKPLLTSPMQIRVQVNSINAIGSSQDDISHSTKRDVKETVSIVPSSITSVSAFSNESSKNRIRQRVKAVLKPLVKGSKSMETDETTQSSAESNGKQSRRKSRKKSNVRLFQKTKPKQEINIDSNGDIPDLEDPVGDDGDEVPSSKILEHPARDETYSDAVPFFDYIPILEFQSHKVGEPCNRNSRKKSKISVFRKTKPKQGVNIVSYGDISDSEDTAIDERDGVQSPVMKEPARRFQDHANATSSSDFVPSIGEEPFEELISATKQVIHYFTDKVTINADPDSPDKTPFEDLTLLTVMPVADDDLQTSFSLPVTDENALTELSIVDDSIQTKLSIVNDNIKTSLSIVDDNATLFGEDISVPPDFVEEEEFPIDEDAPPKNQPVLKSSNAFPPTHPLPVAYAKLIPPKYPRFEAESTRSAKLIPPKYSKIEVHSTRNVEAKLVGPENDGLKAPFPLKHEHGMVQDIGSWRLQESQASCPTSEEDEIIEQIEGDSYDLDEDASMKPKLDPPLVQQNGQSEKPSTPCSEGLVDSRGPQMSRRRGIDPSEGGIRESPGVNAKKLEPPGFRAGVKEPKGRRRRDPESKSSSQESKQNHGMRQDQPETVRLQKQAARSEDPRNYRRSLLEQPKIARLQKPPVRRSSNTGCSFFPEETFIPQEVFDEMQSDFNSFWDRQKNYVESSWASLVGVM</sequence>
<comment type="caution">
    <text evidence="3">The sequence shown here is derived from an EMBL/GenBank/DDBJ whole genome shotgun (WGS) entry which is preliminary data.</text>
</comment>
<dbReference type="EMBL" id="CAKOGP040001335">
    <property type="protein sequence ID" value="CAJ1945152.1"/>
    <property type="molecule type" value="Genomic_DNA"/>
</dbReference>
<feature type="region of interest" description="Disordered" evidence="1">
    <location>
        <begin position="642"/>
        <end position="800"/>
    </location>
</feature>
<dbReference type="AlphaFoldDB" id="A0AAD2CSK8"/>
<dbReference type="Gene3D" id="2.30.42.10">
    <property type="match status" value="1"/>
</dbReference>
<dbReference type="InterPro" id="IPR001478">
    <property type="entry name" value="PDZ"/>
</dbReference>
<feature type="compositionally biased region" description="Acidic residues" evidence="1">
    <location>
        <begin position="299"/>
        <end position="311"/>
    </location>
</feature>
<dbReference type="Pfam" id="PF00595">
    <property type="entry name" value="PDZ"/>
    <property type="match status" value="1"/>
</dbReference>
<dbReference type="SMART" id="SM00228">
    <property type="entry name" value="PDZ"/>
    <property type="match status" value="2"/>
</dbReference>
<dbReference type="InterPro" id="IPR036034">
    <property type="entry name" value="PDZ_sf"/>
</dbReference>
<proteinExistence type="predicted"/>
<accession>A0AAD2CSK8</accession>
<feature type="domain" description="PDZ" evidence="2">
    <location>
        <begin position="98"/>
        <end position="173"/>
    </location>
</feature>
<protein>
    <recommendedName>
        <fullName evidence="2">PDZ domain-containing protein</fullName>
    </recommendedName>
</protein>
<evidence type="ECO:0000313" key="3">
    <source>
        <dbReference type="EMBL" id="CAJ1945152.1"/>
    </source>
</evidence>
<evidence type="ECO:0000256" key="1">
    <source>
        <dbReference type="SAM" id="MobiDB-lite"/>
    </source>
</evidence>
<dbReference type="Proteomes" id="UP001295423">
    <property type="component" value="Unassembled WGS sequence"/>
</dbReference>
<feature type="domain" description="PDZ" evidence="2">
    <location>
        <begin position="15"/>
        <end position="86"/>
    </location>
</feature>
<feature type="region of interest" description="Disordered" evidence="1">
    <location>
        <begin position="244"/>
        <end position="315"/>
    </location>
</feature>
<gene>
    <name evidence="3" type="ORF">CYCCA115_LOCUS9296</name>
</gene>
<dbReference type="SUPFAM" id="SSF50156">
    <property type="entry name" value="PDZ domain-like"/>
    <property type="match status" value="2"/>
</dbReference>
<organism evidence="3 4">
    <name type="scientific">Cylindrotheca closterium</name>
    <dbReference type="NCBI Taxonomy" id="2856"/>
    <lineage>
        <taxon>Eukaryota</taxon>
        <taxon>Sar</taxon>
        <taxon>Stramenopiles</taxon>
        <taxon>Ochrophyta</taxon>
        <taxon>Bacillariophyta</taxon>
        <taxon>Bacillariophyceae</taxon>
        <taxon>Bacillariophycidae</taxon>
        <taxon>Bacillariales</taxon>
        <taxon>Bacillariaceae</taxon>
        <taxon>Cylindrotheca</taxon>
    </lineage>
</organism>
<keyword evidence="4" id="KW-1185">Reference proteome</keyword>
<name>A0AAD2CSK8_9STRA</name>
<evidence type="ECO:0000313" key="4">
    <source>
        <dbReference type="Proteomes" id="UP001295423"/>
    </source>
</evidence>